<reference evidence="2 3" key="1">
    <citation type="submission" date="2019-01" db="EMBL/GenBank/DDBJ databases">
        <title>A draft genome assembly of the solar-powered sea slug Elysia chlorotica.</title>
        <authorList>
            <person name="Cai H."/>
            <person name="Li Q."/>
            <person name="Fang X."/>
            <person name="Li J."/>
            <person name="Curtis N.E."/>
            <person name="Altenburger A."/>
            <person name="Shibata T."/>
            <person name="Feng M."/>
            <person name="Maeda T."/>
            <person name="Schwartz J.A."/>
            <person name="Shigenobu S."/>
            <person name="Lundholm N."/>
            <person name="Nishiyama T."/>
            <person name="Yang H."/>
            <person name="Hasebe M."/>
            <person name="Li S."/>
            <person name="Pierce S.K."/>
            <person name="Wang J."/>
        </authorList>
    </citation>
    <scope>NUCLEOTIDE SEQUENCE [LARGE SCALE GENOMIC DNA]</scope>
    <source>
        <strain evidence="2">EC2010</strain>
        <tissue evidence="2">Whole organism of an adult</tissue>
    </source>
</reference>
<accession>A0A3S1B8I5</accession>
<evidence type="ECO:0000256" key="1">
    <source>
        <dbReference type="SAM" id="SignalP"/>
    </source>
</evidence>
<feature type="chain" id="PRO_5018569321" description="Fibronectin type-III domain-containing protein" evidence="1">
    <location>
        <begin position="23"/>
        <end position="195"/>
    </location>
</feature>
<name>A0A3S1B8I5_ELYCH</name>
<evidence type="ECO:0000313" key="2">
    <source>
        <dbReference type="EMBL" id="RUS78506.1"/>
    </source>
</evidence>
<evidence type="ECO:0000313" key="3">
    <source>
        <dbReference type="Proteomes" id="UP000271974"/>
    </source>
</evidence>
<comment type="caution">
    <text evidence="2">The sequence shown here is derived from an EMBL/GenBank/DDBJ whole genome shotgun (WGS) entry which is preliminary data.</text>
</comment>
<gene>
    <name evidence="2" type="ORF">EGW08_013718</name>
</gene>
<dbReference type="EMBL" id="RQTK01000505">
    <property type="protein sequence ID" value="RUS78506.1"/>
    <property type="molecule type" value="Genomic_DNA"/>
</dbReference>
<dbReference type="OrthoDB" id="6217937at2759"/>
<evidence type="ECO:0008006" key="4">
    <source>
        <dbReference type="Google" id="ProtNLM"/>
    </source>
</evidence>
<proteinExistence type="predicted"/>
<sequence length="195" mass="21950">MKATVFYCLSLGLLALVAHCSAIEDCEENHKMIHGEHCVVEFNQIYINTTVEERNDPDLWCRNGNTLLECFCRVPCKMTPILTYQLNEIMQKYSPTCELNYNISGCVNVSEGNETSANISNVQVVDLKAEYLGGEQVLVTWNVTEGASNLDGFNVTYRVFIKKPLSPYMFQEVEPSVNEDGLFSVVLNVAKKSRC</sequence>
<keyword evidence="1" id="KW-0732">Signal</keyword>
<feature type="non-terminal residue" evidence="2">
    <location>
        <position position="195"/>
    </location>
</feature>
<dbReference type="AlphaFoldDB" id="A0A3S1B8I5"/>
<protein>
    <recommendedName>
        <fullName evidence="4">Fibronectin type-III domain-containing protein</fullName>
    </recommendedName>
</protein>
<organism evidence="2 3">
    <name type="scientific">Elysia chlorotica</name>
    <name type="common">Eastern emerald elysia</name>
    <name type="synonym">Sea slug</name>
    <dbReference type="NCBI Taxonomy" id="188477"/>
    <lineage>
        <taxon>Eukaryota</taxon>
        <taxon>Metazoa</taxon>
        <taxon>Spiralia</taxon>
        <taxon>Lophotrochozoa</taxon>
        <taxon>Mollusca</taxon>
        <taxon>Gastropoda</taxon>
        <taxon>Heterobranchia</taxon>
        <taxon>Euthyneura</taxon>
        <taxon>Panpulmonata</taxon>
        <taxon>Sacoglossa</taxon>
        <taxon>Placobranchoidea</taxon>
        <taxon>Plakobranchidae</taxon>
        <taxon>Elysia</taxon>
    </lineage>
</organism>
<dbReference type="Proteomes" id="UP000271974">
    <property type="component" value="Unassembled WGS sequence"/>
</dbReference>
<keyword evidence="3" id="KW-1185">Reference proteome</keyword>
<feature type="signal peptide" evidence="1">
    <location>
        <begin position="1"/>
        <end position="22"/>
    </location>
</feature>